<evidence type="ECO:0000256" key="1">
    <source>
        <dbReference type="SAM" id="MobiDB-lite"/>
    </source>
</evidence>
<dbReference type="OrthoDB" id="7586183at2"/>
<accession>A0A1I5BRZ6</accession>
<dbReference type="Proteomes" id="UP000198599">
    <property type="component" value="Unassembled WGS sequence"/>
</dbReference>
<dbReference type="AlphaFoldDB" id="A0A1I5BRZ6"/>
<dbReference type="Gene3D" id="3.30.930.30">
    <property type="match status" value="1"/>
</dbReference>
<evidence type="ECO:0000313" key="2">
    <source>
        <dbReference type="EMBL" id="SFN77402.1"/>
    </source>
</evidence>
<gene>
    <name evidence="2" type="ORF">SAMN04487859_108162</name>
</gene>
<feature type="region of interest" description="Disordered" evidence="1">
    <location>
        <begin position="389"/>
        <end position="410"/>
    </location>
</feature>
<sequence>MSKKEYPVVLRFEGMTPGDLAGYEAHRLRKGGDLGHVDRKRSGLNQRLLGENDWAETAQLEIQEIRQEMFAAELDYLERRKDRKAIKQRLAEGPRDPWRASRHGPLREVILTANKEWFEATEDSDELFNTQREDDFERLAIDWLQTNFGDDVIHARADRDEQAYHIHAVILPRAAVRKYGVDCRMLQPSVHPLIRNYETAQDSVGAQFEDIGLVRGERRKQAIRDALANGKEPPAKRRHVRPAKWRQMEEKRLAEEAAKVEKRRRETASRAREAGDIIRFSEALAKGSADDPVSDGDATAMPEMLREPTGPGHEPSKGIARARKAFRMAFNVLRRRARKEAEATAAAQVASAVEDIKQADQTIVEIAVQLPKGLRERIAKTRRKLTAKIMTLDPSSKGRAKGRNSDETQM</sequence>
<protein>
    <recommendedName>
        <fullName evidence="4">Plasmid recombination enzyme</fullName>
    </recommendedName>
</protein>
<dbReference type="EMBL" id="FOVP01000008">
    <property type="protein sequence ID" value="SFN77402.1"/>
    <property type="molecule type" value="Genomic_DNA"/>
</dbReference>
<dbReference type="STRING" id="1005928.SAMN04487859_108162"/>
<name>A0A1I5BRZ6_9RHOB</name>
<proteinExistence type="predicted"/>
<evidence type="ECO:0000313" key="3">
    <source>
        <dbReference type="Proteomes" id="UP000198599"/>
    </source>
</evidence>
<keyword evidence="3" id="KW-1185">Reference proteome</keyword>
<reference evidence="3" key="1">
    <citation type="submission" date="2016-10" db="EMBL/GenBank/DDBJ databases">
        <authorList>
            <person name="Varghese N."/>
            <person name="Submissions S."/>
        </authorList>
    </citation>
    <scope>NUCLEOTIDE SEQUENCE [LARGE SCALE GENOMIC DNA]</scope>
    <source>
        <strain evidence="3">DSM 28463</strain>
    </source>
</reference>
<dbReference type="CDD" id="cd17242">
    <property type="entry name" value="MobM_relaxase"/>
    <property type="match status" value="1"/>
</dbReference>
<evidence type="ECO:0008006" key="4">
    <source>
        <dbReference type="Google" id="ProtNLM"/>
    </source>
</evidence>
<organism evidence="2 3">
    <name type="scientific">Roseovarius lutimaris</name>
    <dbReference type="NCBI Taxonomy" id="1005928"/>
    <lineage>
        <taxon>Bacteria</taxon>
        <taxon>Pseudomonadati</taxon>
        <taxon>Pseudomonadota</taxon>
        <taxon>Alphaproteobacteria</taxon>
        <taxon>Rhodobacterales</taxon>
        <taxon>Roseobacteraceae</taxon>
        <taxon>Roseovarius</taxon>
    </lineage>
</organism>
<dbReference type="RefSeq" id="WP_092837302.1">
    <property type="nucleotide sequence ID" value="NZ_FOVP01000008.1"/>
</dbReference>